<comment type="catalytic activity">
    <reaction evidence="3">
        <text>a 5'-end (N(2),N(7)-dimethyl 5'-triphosphoguanosine)-ribonucleoside in snoRNA + S-adenosyl-L-methionine = a 5'-end (N(2),N(2),N(7)-trimethyl 5'-triphosphoguanosine)-ribonucleoside in snoRNA + S-adenosyl-L-homocysteine + H(+)</text>
        <dbReference type="Rhea" id="RHEA:78507"/>
        <dbReference type="Rhea" id="RHEA-COMP:19088"/>
        <dbReference type="Rhea" id="RHEA-COMP:19090"/>
        <dbReference type="ChEBI" id="CHEBI:15378"/>
        <dbReference type="ChEBI" id="CHEBI:57856"/>
        <dbReference type="ChEBI" id="CHEBI:59789"/>
        <dbReference type="ChEBI" id="CHEBI:167623"/>
        <dbReference type="ChEBI" id="CHEBI:172880"/>
    </reaction>
    <physiologicalReaction direction="left-to-right" evidence="3">
        <dbReference type="Rhea" id="RHEA:78508"/>
    </physiologicalReaction>
</comment>
<dbReference type="PANTHER" id="PTHR14741">
    <property type="entry name" value="S-ADENOSYLMETHIONINE-DEPENDENT METHYLTRANSFERASE RELATED"/>
    <property type="match status" value="1"/>
</dbReference>
<feature type="compositionally biased region" description="Basic residues" evidence="9">
    <location>
        <begin position="516"/>
        <end position="526"/>
    </location>
</feature>
<keyword evidence="12" id="KW-1185">Reference proteome</keyword>
<dbReference type="GO" id="GO:0071164">
    <property type="term" value="F:RNA cap trimethylguanosine synthase activity"/>
    <property type="evidence" value="ECO:0007669"/>
    <property type="project" value="TreeGrafter"/>
</dbReference>
<comment type="similarity">
    <text evidence="2">Belongs to the methyltransferase superfamily. Trimethylguanosine synthase family.</text>
</comment>
<feature type="compositionally biased region" description="Basic and acidic residues" evidence="9">
    <location>
        <begin position="340"/>
        <end position="351"/>
    </location>
</feature>
<dbReference type="InterPro" id="IPR007527">
    <property type="entry name" value="Znf_SWIM"/>
</dbReference>
<evidence type="ECO:0000256" key="6">
    <source>
        <dbReference type="ARBA" id="ARBA00049075"/>
    </source>
</evidence>
<dbReference type="Proteomes" id="UP000747542">
    <property type="component" value="Unassembled WGS sequence"/>
</dbReference>
<comment type="catalytic activity">
    <reaction evidence="4">
        <text>a 5'-end (N(7)-methyl 5'-triphosphoguanosine)-ribonucleoside in snoRNA + S-adenosyl-L-methionine = a 5'-end (N(2),N(7)-dimethyl 5'-triphosphoguanosine)-ribonucleoside in snoRNA + S-adenosyl-L-homocysteine + H(+)</text>
        <dbReference type="Rhea" id="RHEA:78475"/>
        <dbReference type="Rhea" id="RHEA-COMP:19086"/>
        <dbReference type="Rhea" id="RHEA-COMP:19088"/>
        <dbReference type="ChEBI" id="CHEBI:15378"/>
        <dbReference type="ChEBI" id="CHEBI:57856"/>
        <dbReference type="ChEBI" id="CHEBI:59789"/>
        <dbReference type="ChEBI" id="CHEBI:156461"/>
        <dbReference type="ChEBI" id="CHEBI:172880"/>
    </reaction>
    <physiologicalReaction direction="left-to-right" evidence="4">
        <dbReference type="Rhea" id="RHEA:78476"/>
    </physiologicalReaction>
</comment>
<evidence type="ECO:0000256" key="4">
    <source>
        <dbReference type="ARBA" id="ARBA00048740"/>
    </source>
</evidence>
<evidence type="ECO:0000256" key="3">
    <source>
        <dbReference type="ARBA" id="ARBA00047418"/>
    </source>
</evidence>
<sequence>MGSQENGQTASYLPKTVKRPKTEMVGEIWWSPFVSVTALEALRRNKMMGPPRYIKTEWSGQGKAVLRFCSKRDKTDFSRDQQTKWAGKIECYVSSLYISEYERQPSTDAGGYDDDESQHCTEDIKAEVYECPPGVQPGVRSSWVEHWEAWKEVYIPLSWVHKYREHCTSEYIEWHDSYLEEYPWIIPHITDELGHSDIRLEDASRNSVSTNVKKEELDVLYDKHSQKRYWVHLRNYLCSYGVEDNGDLEEFFTRQAGIHYDEDRICNTINEQGMENQVDANIIINYMNEREIDNQVEDDQGIINNNDDESLENNEEMNVEYIHGQCWQEHDQEINVIKTEEQNQETDEPKKVQPSQESKTVSDDMSHDAIQKLDDEQLSELPEMCQLEDSNGEDVKEHCHSKLSRENSTELILLEHKENTTSNLINIKGIQDESRIVYVTKQLDGAAQDETKSDCDTSQCFVTRQFNDMELTTQVPAENQLTCDDVSHVSSVISDTDEEAKKHNSTLLTTSDTKKVAKTKKRKKAGNSRNSSGLSWALKYIQSQDVKVQHADAGHSLETASGPTCDSSDNAGGKTSALVSEHLDPPVNKTPCEPSICGTNKPLMDEYNVDKAEILVTQDVGDCAVTDNEKENEAALPTKVSQYVVKCAVTDREKESDMYLHIASTKDGGDNQKTLWSTILSILATEGIRQQLNEVTSAVSSCTPPPSKQQSLPPSRCVERVKEKRDFRCDKNHIKLYKWLQPLVSTDGLSFASTVNIADGVTLNEVRIQSDKRGVQSVYHSVEKTVTEGDRARLDVRLLDLDDDNSTQVDDTYLTNEEKREDWTRTHITYDEEGNPVSVAKFMRFSMAKENPERKERSVWKEIISGHQLVNYGKKKECPPPDVPEDVKKYWAQRHRLFIKYDEGIMLDQESWYSVTPEMIAAHQAYRCSCDVVVDAFCGAGGNAIQLAKTCNHVIAIDIDPAKIDLARHNAQVYGVADRIEFIIGDFFHLVPKLKADVVYLSPPWGGIKYLRAGIYDVKSLGGVLSCEELMTAARAITTNIIELAGPNGAVDIEYNHMGRKKKALTAYYGGLVHYC</sequence>
<gene>
    <name evidence="11" type="primary">Trgs1-L</name>
    <name evidence="11" type="ORF">Hamer_G019862</name>
</gene>
<feature type="domain" description="SWIM-type" evidence="10">
    <location>
        <begin position="913"/>
        <end position="962"/>
    </location>
</feature>
<evidence type="ECO:0000256" key="8">
    <source>
        <dbReference type="PROSITE-ProRule" id="PRU00325"/>
    </source>
</evidence>
<dbReference type="EMBL" id="JAHLQT010041650">
    <property type="protein sequence ID" value="KAG7155444.1"/>
    <property type="molecule type" value="Genomic_DNA"/>
</dbReference>
<evidence type="ECO:0000256" key="9">
    <source>
        <dbReference type="SAM" id="MobiDB-lite"/>
    </source>
</evidence>
<evidence type="ECO:0000256" key="7">
    <source>
        <dbReference type="ARBA" id="ARBA00049790"/>
    </source>
</evidence>
<dbReference type="CDD" id="cd02440">
    <property type="entry name" value="AdoMet_MTases"/>
    <property type="match status" value="1"/>
</dbReference>
<evidence type="ECO:0000256" key="2">
    <source>
        <dbReference type="ARBA" id="ARBA00025783"/>
    </source>
</evidence>
<dbReference type="InterPro" id="IPR019012">
    <property type="entry name" value="RNA_cap_Gua-N2-MeTrfase"/>
</dbReference>
<reference evidence="11" key="1">
    <citation type="journal article" date="2021" name="Sci. Adv.">
        <title>The American lobster genome reveals insights on longevity, neural, and immune adaptations.</title>
        <authorList>
            <person name="Polinski J.M."/>
            <person name="Zimin A.V."/>
            <person name="Clark K.F."/>
            <person name="Kohn A.B."/>
            <person name="Sadowski N."/>
            <person name="Timp W."/>
            <person name="Ptitsyn A."/>
            <person name="Khanna P."/>
            <person name="Romanova D.Y."/>
            <person name="Williams P."/>
            <person name="Greenwood S.J."/>
            <person name="Moroz L.L."/>
            <person name="Walt D.R."/>
            <person name="Bodnar A.G."/>
        </authorList>
    </citation>
    <scope>NUCLEOTIDE SEQUENCE</scope>
    <source>
        <strain evidence="11">GMGI-L3</strain>
    </source>
</reference>
<accession>A0A8J5JEU0</accession>
<dbReference type="AlphaFoldDB" id="A0A8J5JEU0"/>
<organism evidence="11 12">
    <name type="scientific">Homarus americanus</name>
    <name type="common">American lobster</name>
    <dbReference type="NCBI Taxonomy" id="6706"/>
    <lineage>
        <taxon>Eukaryota</taxon>
        <taxon>Metazoa</taxon>
        <taxon>Ecdysozoa</taxon>
        <taxon>Arthropoda</taxon>
        <taxon>Crustacea</taxon>
        <taxon>Multicrustacea</taxon>
        <taxon>Malacostraca</taxon>
        <taxon>Eumalacostraca</taxon>
        <taxon>Eucarida</taxon>
        <taxon>Decapoda</taxon>
        <taxon>Pleocyemata</taxon>
        <taxon>Astacidea</taxon>
        <taxon>Nephropoidea</taxon>
        <taxon>Nephropidae</taxon>
        <taxon>Homarus</taxon>
    </lineage>
</organism>
<dbReference type="InterPro" id="IPR029063">
    <property type="entry name" value="SAM-dependent_MTases_sf"/>
</dbReference>
<keyword evidence="8" id="KW-0862">Zinc</keyword>
<dbReference type="PANTHER" id="PTHR14741:SF32">
    <property type="entry name" value="TRIMETHYLGUANOSINE SYNTHASE"/>
    <property type="match status" value="1"/>
</dbReference>
<keyword evidence="8" id="KW-0479">Metal-binding</keyword>
<evidence type="ECO:0000313" key="11">
    <source>
        <dbReference type="EMBL" id="KAG7155444.1"/>
    </source>
</evidence>
<keyword evidence="8" id="KW-0863">Zinc-finger</keyword>
<evidence type="ECO:0000259" key="10">
    <source>
        <dbReference type="PROSITE" id="PS50966"/>
    </source>
</evidence>
<feature type="region of interest" description="Disordered" evidence="9">
    <location>
        <begin position="340"/>
        <end position="366"/>
    </location>
</feature>
<dbReference type="Pfam" id="PF09445">
    <property type="entry name" value="Methyltransf_15"/>
    <property type="match status" value="1"/>
</dbReference>
<dbReference type="PROSITE" id="PS50966">
    <property type="entry name" value="ZF_SWIM"/>
    <property type="match status" value="1"/>
</dbReference>
<comment type="caution">
    <text evidence="11">The sequence shown here is derived from an EMBL/GenBank/DDBJ whole genome shotgun (WGS) entry which is preliminary data.</text>
</comment>
<comment type="catalytic activity">
    <reaction evidence="6">
        <text>a 5'-end (N(7)-methyl 5'-triphosphoguanosine)-ribonucleoside in snRNA + S-adenosyl-L-methionine = a 5'-end (N(2),N(7)-dimethyl 5'-triphosphoguanosine)-ribonucleoside in snRNA + S-adenosyl-L-homocysteine + H(+)</text>
        <dbReference type="Rhea" id="RHEA:78471"/>
        <dbReference type="Rhea" id="RHEA-COMP:19085"/>
        <dbReference type="Rhea" id="RHEA-COMP:19087"/>
        <dbReference type="ChEBI" id="CHEBI:15378"/>
        <dbReference type="ChEBI" id="CHEBI:57856"/>
        <dbReference type="ChEBI" id="CHEBI:59789"/>
        <dbReference type="ChEBI" id="CHEBI:156461"/>
        <dbReference type="ChEBI" id="CHEBI:172880"/>
    </reaction>
    <physiologicalReaction direction="left-to-right" evidence="6">
        <dbReference type="Rhea" id="RHEA:78472"/>
    </physiologicalReaction>
</comment>
<protein>
    <recommendedName>
        <fullName evidence="1">Trimethylguanosine synthase</fullName>
    </recommendedName>
    <alternativeName>
        <fullName evidence="7">Cap-specific guanine-N(2) methyltransferase</fullName>
    </alternativeName>
</protein>
<dbReference type="GO" id="GO:0008270">
    <property type="term" value="F:zinc ion binding"/>
    <property type="evidence" value="ECO:0007669"/>
    <property type="project" value="UniProtKB-KW"/>
</dbReference>
<dbReference type="Gene3D" id="3.40.50.150">
    <property type="entry name" value="Vaccinia Virus protein VP39"/>
    <property type="match status" value="1"/>
</dbReference>
<evidence type="ECO:0000313" key="12">
    <source>
        <dbReference type="Proteomes" id="UP000747542"/>
    </source>
</evidence>
<feature type="region of interest" description="Disordered" evidence="9">
    <location>
        <begin position="495"/>
        <end position="531"/>
    </location>
</feature>
<dbReference type="GO" id="GO:0005634">
    <property type="term" value="C:nucleus"/>
    <property type="evidence" value="ECO:0007669"/>
    <property type="project" value="TreeGrafter"/>
</dbReference>
<dbReference type="SUPFAM" id="SSF53335">
    <property type="entry name" value="S-adenosyl-L-methionine-dependent methyltransferases"/>
    <property type="match status" value="1"/>
</dbReference>
<proteinExistence type="inferred from homology"/>
<evidence type="ECO:0000256" key="5">
    <source>
        <dbReference type="ARBA" id="ARBA00048763"/>
    </source>
</evidence>
<name>A0A8J5JEU0_HOMAM</name>
<comment type="catalytic activity">
    <reaction evidence="5">
        <text>a 5'-end (N(2),N(7)-dimethyl 5'-triphosphoguanosine)-ribonucleoside in snRNA + S-adenosyl-L-methionine = a 5'-end (N(2),N(2),N(7)-trimethyl 5'-triphosphoguanosine)-ribonucleoside in snRNA + S-adenosyl-L-homocysteine + H(+)</text>
        <dbReference type="Rhea" id="RHEA:78479"/>
        <dbReference type="Rhea" id="RHEA-COMP:19087"/>
        <dbReference type="Rhea" id="RHEA-COMP:19089"/>
        <dbReference type="ChEBI" id="CHEBI:15378"/>
        <dbReference type="ChEBI" id="CHEBI:57856"/>
        <dbReference type="ChEBI" id="CHEBI:59789"/>
        <dbReference type="ChEBI" id="CHEBI:167623"/>
        <dbReference type="ChEBI" id="CHEBI:172880"/>
    </reaction>
    <physiologicalReaction direction="left-to-right" evidence="5">
        <dbReference type="Rhea" id="RHEA:78480"/>
    </physiologicalReaction>
</comment>
<evidence type="ECO:0000256" key="1">
    <source>
        <dbReference type="ARBA" id="ARBA00018517"/>
    </source>
</evidence>